<reference evidence="2 3" key="1">
    <citation type="submission" date="2019-03" db="EMBL/GenBank/DDBJ databases">
        <title>Deep-cultivation of Planctomycetes and their phenomic and genomic characterization uncovers novel biology.</title>
        <authorList>
            <person name="Wiegand S."/>
            <person name="Jogler M."/>
            <person name="Boedeker C."/>
            <person name="Pinto D."/>
            <person name="Vollmers J."/>
            <person name="Rivas-Marin E."/>
            <person name="Kohn T."/>
            <person name="Peeters S.H."/>
            <person name="Heuer A."/>
            <person name="Rast P."/>
            <person name="Oberbeckmann S."/>
            <person name="Bunk B."/>
            <person name="Jeske O."/>
            <person name="Meyerdierks A."/>
            <person name="Storesund J.E."/>
            <person name="Kallscheuer N."/>
            <person name="Luecker S."/>
            <person name="Lage O.M."/>
            <person name="Pohl T."/>
            <person name="Merkel B.J."/>
            <person name="Hornburger P."/>
            <person name="Mueller R.-W."/>
            <person name="Bruemmer F."/>
            <person name="Labrenz M."/>
            <person name="Spormann A.M."/>
            <person name="Op den Camp H."/>
            <person name="Overmann J."/>
            <person name="Amann R."/>
            <person name="Jetten M.S.M."/>
            <person name="Mascher T."/>
            <person name="Medema M.H."/>
            <person name="Devos D.P."/>
            <person name="Kaster A.-K."/>
            <person name="Ovreas L."/>
            <person name="Rohde M."/>
            <person name="Galperin M.Y."/>
            <person name="Jogler C."/>
        </authorList>
    </citation>
    <scope>NUCLEOTIDE SEQUENCE [LARGE SCALE GENOMIC DNA]</scope>
    <source>
        <strain evidence="2 3">Enr13</strain>
    </source>
</reference>
<gene>
    <name evidence="2" type="ORF">Enr13x_45170</name>
</gene>
<name>A0A518HUZ1_9BACT</name>
<keyword evidence="1" id="KW-0732">Signal</keyword>
<keyword evidence="3" id="KW-1185">Reference proteome</keyword>
<organism evidence="2 3">
    <name type="scientific">Stieleria neptunia</name>
    <dbReference type="NCBI Taxonomy" id="2527979"/>
    <lineage>
        <taxon>Bacteria</taxon>
        <taxon>Pseudomonadati</taxon>
        <taxon>Planctomycetota</taxon>
        <taxon>Planctomycetia</taxon>
        <taxon>Pirellulales</taxon>
        <taxon>Pirellulaceae</taxon>
        <taxon>Stieleria</taxon>
    </lineage>
</organism>
<feature type="chain" id="PRO_5021944119" description="Lipoprotein" evidence="1">
    <location>
        <begin position="28"/>
        <end position="149"/>
    </location>
</feature>
<dbReference type="RefSeq" id="WP_231743685.1">
    <property type="nucleotide sequence ID" value="NZ_CP037423.1"/>
</dbReference>
<evidence type="ECO:0008006" key="4">
    <source>
        <dbReference type="Google" id="ProtNLM"/>
    </source>
</evidence>
<dbReference type="EMBL" id="CP037423">
    <property type="protein sequence ID" value="QDV44649.1"/>
    <property type="molecule type" value="Genomic_DNA"/>
</dbReference>
<dbReference type="AlphaFoldDB" id="A0A518HUZ1"/>
<accession>A0A518HUZ1</accession>
<dbReference type="Proteomes" id="UP000319004">
    <property type="component" value="Chromosome"/>
</dbReference>
<sequence precursor="true">MIRKQTMGFLVAGLVSVAMCSSEQVVAQCSGGGGRGGGPSTGSAMPLNTSLPYTSNVLASNYPQSLGLAAQQYSAQVQNQIYAMAYQNAQRQRLARIAYEERVRPMRLARAEAKRAARAERIARLVEKRENETGTDTSDRYSLVAMAAK</sequence>
<evidence type="ECO:0000313" key="2">
    <source>
        <dbReference type="EMBL" id="QDV44649.1"/>
    </source>
</evidence>
<evidence type="ECO:0000256" key="1">
    <source>
        <dbReference type="SAM" id="SignalP"/>
    </source>
</evidence>
<dbReference type="KEGG" id="snep:Enr13x_45170"/>
<protein>
    <recommendedName>
        <fullName evidence="4">Lipoprotein</fullName>
    </recommendedName>
</protein>
<feature type="signal peptide" evidence="1">
    <location>
        <begin position="1"/>
        <end position="27"/>
    </location>
</feature>
<evidence type="ECO:0000313" key="3">
    <source>
        <dbReference type="Proteomes" id="UP000319004"/>
    </source>
</evidence>
<proteinExistence type="predicted"/>